<dbReference type="InterPro" id="IPR006837">
    <property type="entry name" value="Divergent_DAC"/>
</dbReference>
<keyword evidence="2" id="KW-0472">Membrane</keyword>
<dbReference type="PANTHER" id="PTHR30105:SF2">
    <property type="entry name" value="DIVERGENT POLYSACCHARIDE DEACETYLASE SUPERFAMILY"/>
    <property type="match status" value="1"/>
</dbReference>
<dbReference type="Gene3D" id="3.20.20.370">
    <property type="entry name" value="Glycoside hydrolase/deacetylase"/>
    <property type="match status" value="1"/>
</dbReference>
<dbReference type="EMBL" id="PCWA01000007">
    <property type="protein sequence ID" value="PIQ89987.1"/>
    <property type="molecule type" value="Genomic_DNA"/>
</dbReference>
<organism evidence="3 4">
    <name type="scientific">Candidatus Ghiorseimicrobium undicola</name>
    <dbReference type="NCBI Taxonomy" id="1974746"/>
    <lineage>
        <taxon>Bacteria</taxon>
        <taxon>Pseudomonadati</taxon>
        <taxon>Candidatus Omnitrophota</taxon>
        <taxon>Candidatus Ghiorseimicrobium</taxon>
    </lineage>
</organism>
<keyword evidence="2" id="KW-0812">Transmembrane</keyword>
<evidence type="ECO:0008006" key="5">
    <source>
        <dbReference type="Google" id="ProtNLM"/>
    </source>
</evidence>
<comment type="caution">
    <text evidence="3">The sequence shown here is derived from an EMBL/GenBank/DDBJ whole genome shotgun (WGS) entry which is preliminary data.</text>
</comment>
<evidence type="ECO:0000313" key="4">
    <source>
        <dbReference type="Proteomes" id="UP000229641"/>
    </source>
</evidence>
<dbReference type="GO" id="GO:0005975">
    <property type="term" value="P:carbohydrate metabolic process"/>
    <property type="evidence" value="ECO:0007669"/>
    <property type="project" value="InterPro"/>
</dbReference>
<feature type="region of interest" description="Disordered" evidence="1">
    <location>
        <begin position="34"/>
        <end position="61"/>
    </location>
</feature>
<reference evidence="3 4" key="1">
    <citation type="submission" date="2017-09" db="EMBL/GenBank/DDBJ databases">
        <title>Depth-based differentiation of microbial function through sediment-hosted aquifers and enrichment of novel symbionts in the deep terrestrial subsurface.</title>
        <authorList>
            <person name="Probst A.J."/>
            <person name="Ladd B."/>
            <person name="Jarett J.K."/>
            <person name="Geller-Mcgrath D.E."/>
            <person name="Sieber C.M."/>
            <person name="Emerson J.B."/>
            <person name="Anantharaman K."/>
            <person name="Thomas B.C."/>
            <person name="Malmstrom R."/>
            <person name="Stieglmeier M."/>
            <person name="Klingl A."/>
            <person name="Woyke T."/>
            <person name="Ryan C.M."/>
            <person name="Banfield J.F."/>
        </authorList>
    </citation>
    <scope>NUCLEOTIDE SEQUENCE [LARGE SCALE GENOMIC DNA]</scope>
    <source>
        <strain evidence="3">CG11_big_fil_rev_8_21_14_0_20_42_13</strain>
    </source>
</reference>
<dbReference type="CDD" id="cd10936">
    <property type="entry name" value="CE4_DAC2"/>
    <property type="match status" value="1"/>
</dbReference>
<name>A0A2H0M021_9BACT</name>
<accession>A0A2H0M021</accession>
<protein>
    <recommendedName>
        <fullName evidence="5">Divergent polysaccharide deacetylase family protein</fullName>
    </recommendedName>
</protein>
<dbReference type="InterPro" id="IPR011330">
    <property type="entry name" value="Glyco_hydro/deAcase_b/a-brl"/>
</dbReference>
<proteinExistence type="predicted"/>
<keyword evidence="2" id="KW-1133">Transmembrane helix</keyword>
<dbReference type="SUPFAM" id="SSF88713">
    <property type="entry name" value="Glycoside hydrolase/deacetylase"/>
    <property type="match status" value="1"/>
</dbReference>
<feature type="transmembrane region" description="Helical" evidence="2">
    <location>
        <begin position="6"/>
        <end position="24"/>
    </location>
</feature>
<evidence type="ECO:0000256" key="1">
    <source>
        <dbReference type="SAM" id="MobiDB-lite"/>
    </source>
</evidence>
<dbReference type="AlphaFoldDB" id="A0A2H0M021"/>
<dbReference type="Pfam" id="PF04748">
    <property type="entry name" value="Polysacc_deac_2"/>
    <property type="match status" value="1"/>
</dbReference>
<evidence type="ECO:0000313" key="3">
    <source>
        <dbReference type="EMBL" id="PIQ89987.1"/>
    </source>
</evidence>
<sequence>MKNKIITVLSIIIIIQSFFLIKLLKTGIKPKPLKQEASQAQKQTRPAEETPDETPPEKARDQEKRIKIAIIIDDWGYNIKNLDILQTMRYPITLSILPNLAYSRRIDQEAHDLGFETMLHLPLEPHKSKNMALEKNTIMTTMTDKEIISILKNALENIPHAKGVSNHQGSKATGDQRVIKTIFKILKEKDLFFVDSLTSKSVCAKVASEFNMKFAARSVFLDNQLNEKYIENQMWILVKKAKSSGNAIGIGHDRRPTLEVLSRIMPSIAENEGVEFVFASELTR</sequence>
<dbReference type="PANTHER" id="PTHR30105">
    <property type="entry name" value="UNCHARACTERIZED YIBQ-RELATED"/>
    <property type="match status" value="1"/>
</dbReference>
<evidence type="ECO:0000256" key="2">
    <source>
        <dbReference type="SAM" id="Phobius"/>
    </source>
</evidence>
<gene>
    <name evidence="3" type="ORF">COV72_00300</name>
</gene>
<dbReference type="Proteomes" id="UP000229641">
    <property type="component" value="Unassembled WGS sequence"/>
</dbReference>